<sequence>MGNSQTHSLFPLGDRERDFYLGVVVSATDVNEMGIWKGPDDGLCECGMEQGPDRARVLVETDF</sequence>
<dbReference type="AlphaFoldDB" id="A0A2R4XHR9"/>
<dbReference type="Proteomes" id="UP000244571">
    <property type="component" value="Chromosome"/>
</dbReference>
<protein>
    <submittedName>
        <fullName evidence="1">Uncharacterized protein</fullName>
    </submittedName>
</protein>
<name>A0A2R4XHR9_9BURK</name>
<proteinExistence type="predicted"/>
<evidence type="ECO:0000313" key="2">
    <source>
        <dbReference type="Proteomes" id="UP000244571"/>
    </source>
</evidence>
<accession>A0A2R4XHR9</accession>
<evidence type="ECO:0000313" key="1">
    <source>
        <dbReference type="EMBL" id="AWB33366.1"/>
    </source>
</evidence>
<dbReference type="KEGG" id="boz:DBV39_06210"/>
<organism evidence="1 2">
    <name type="scientific">Orrella marina</name>
    <dbReference type="NCBI Taxonomy" id="2163011"/>
    <lineage>
        <taxon>Bacteria</taxon>
        <taxon>Pseudomonadati</taxon>
        <taxon>Pseudomonadota</taxon>
        <taxon>Betaproteobacteria</taxon>
        <taxon>Burkholderiales</taxon>
        <taxon>Alcaligenaceae</taxon>
        <taxon>Orrella</taxon>
    </lineage>
</organism>
<reference evidence="1 2" key="1">
    <citation type="submission" date="2018-04" db="EMBL/GenBank/DDBJ databases">
        <title>Bordetella sp. HZ20 isolated from seawater.</title>
        <authorList>
            <person name="Sun C."/>
        </authorList>
    </citation>
    <scope>NUCLEOTIDE SEQUENCE [LARGE SCALE GENOMIC DNA]</scope>
    <source>
        <strain evidence="1 2">HZ20</strain>
    </source>
</reference>
<keyword evidence="2" id="KW-1185">Reference proteome</keyword>
<dbReference type="EMBL" id="CP028901">
    <property type="protein sequence ID" value="AWB33366.1"/>
    <property type="molecule type" value="Genomic_DNA"/>
</dbReference>
<gene>
    <name evidence="1" type="ORF">DBV39_06210</name>
</gene>